<dbReference type="EMBL" id="BEZZ01000523">
    <property type="protein sequence ID" value="GCC33506.1"/>
    <property type="molecule type" value="Genomic_DNA"/>
</dbReference>
<accession>A0A401ST05</accession>
<sequence>MEIMKGTIRKQDPAQKSGARGRMGPTQLCREGIEERANGVSGTVPKCRGQPQVTAVSGEVPQARSQLCEKLAFQAGRCFPSTEKLRAYSLPQNELKILPKINVSDERDSG</sequence>
<feature type="region of interest" description="Disordered" evidence="1">
    <location>
        <begin position="1"/>
        <end position="26"/>
    </location>
</feature>
<dbReference type="AlphaFoldDB" id="A0A401ST05"/>
<evidence type="ECO:0000313" key="2">
    <source>
        <dbReference type="EMBL" id="GCC33506.1"/>
    </source>
</evidence>
<protein>
    <submittedName>
        <fullName evidence="2">Uncharacterized protein</fullName>
    </submittedName>
</protein>
<keyword evidence="3" id="KW-1185">Reference proteome</keyword>
<gene>
    <name evidence="2" type="ORF">chiPu_0011976</name>
</gene>
<dbReference type="Proteomes" id="UP000287033">
    <property type="component" value="Unassembled WGS sequence"/>
</dbReference>
<comment type="caution">
    <text evidence="2">The sequence shown here is derived from an EMBL/GenBank/DDBJ whole genome shotgun (WGS) entry which is preliminary data.</text>
</comment>
<evidence type="ECO:0000256" key="1">
    <source>
        <dbReference type="SAM" id="MobiDB-lite"/>
    </source>
</evidence>
<organism evidence="2 3">
    <name type="scientific">Chiloscyllium punctatum</name>
    <name type="common">Brownbanded bambooshark</name>
    <name type="synonym">Hemiscyllium punctatum</name>
    <dbReference type="NCBI Taxonomy" id="137246"/>
    <lineage>
        <taxon>Eukaryota</taxon>
        <taxon>Metazoa</taxon>
        <taxon>Chordata</taxon>
        <taxon>Craniata</taxon>
        <taxon>Vertebrata</taxon>
        <taxon>Chondrichthyes</taxon>
        <taxon>Elasmobranchii</taxon>
        <taxon>Galeomorphii</taxon>
        <taxon>Galeoidea</taxon>
        <taxon>Orectolobiformes</taxon>
        <taxon>Hemiscylliidae</taxon>
        <taxon>Chiloscyllium</taxon>
    </lineage>
</organism>
<proteinExistence type="predicted"/>
<name>A0A401ST05_CHIPU</name>
<evidence type="ECO:0000313" key="3">
    <source>
        <dbReference type="Proteomes" id="UP000287033"/>
    </source>
</evidence>
<reference evidence="2 3" key="1">
    <citation type="journal article" date="2018" name="Nat. Ecol. Evol.">
        <title>Shark genomes provide insights into elasmobranch evolution and the origin of vertebrates.</title>
        <authorList>
            <person name="Hara Y"/>
            <person name="Yamaguchi K"/>
            <person name="Onimaru K"/>
            <person name="Kadota M"/>
            <person name="Koyanagi M"/>
            <person name="Keeley SD"/>
            <person name="Tatsumi K"/>
            <person name="Tanaka K"/>
            <person name="Motone F"/>
            <person name="Kageyama Y"/>
            <person name="Nozu R"/>
            <person name="Adachi N"/>
            <person name="Nishimura O"/>
            <person name="Nakagawa R"/>
            <person name="Tanegashima C"/>
            <person name="Kiyatake I"/>
            <person name="Matsumoto R"/>
            <person name="Murakumo K"/>
            <person name="Nishida K"/>
            <person name="Terakita A"/>
            <person name="Kuratani S"/>
            <person name="Sato K"/>
            <person name="Hyodo S Kuraku.S."/>
        </authorList>
    </citation>
    <scope>NUCLEOTIDE SEQUENCE [LARGE SCALE GENOMIC DNA]</scope>
</reference>